<evidence type="ECO:0000256" key="3">
    <source>
        <dbReference type="ARBA" id="ARBA00023315"/>
    </source>
</evidence>
<evidence type="ECO:0000256" key="1">
    <source>
        <dbReference type="ARBA" id="ARBA00005656"/>
    </source>
</evidence>
<dbReference type="PANTHER" id="PTHR43356">
    <property type="entry name" value="PHOSPHATE ACETYLTRANSFERASE"/>
    <property type="match status" value="1"/>
</dbReference>
<dbReference type="Proteomes" id="UP000053467">
    <property type="component" value="Unassembled WGS sequence"/>
</dbReference>
<organism evidence="5 6">
    <name type="scientific">candidate division TA06 bacterium 34_109</name>
    <dbReference type="NCBI Taxonomy" id="1635277"/>
    <lineage>
        <taxon>Bacteria</taxon>
        <taxon>Bacteria division TA06</taxon>
    </lineage>
</organism>
<dbReference type="PATRIC" id="fig|1635277.3.peg.1492"/>
<dbReference type="InterPro" id="IPR002505">
    <property type="entry name" value="PTA_PTB"/>
</dbReference>
<dbReference type="Pfam" id="PF01515">
    <property type="entry name" value="PTA_PTB"/>
    <property type="match status" value="1"/>
</dbReference>
<protein>
    <submittedName>
        <fullName evidence="5">Phosphate butyryltransferase</fullName>
    </submittedName>
</protein>
<dbReference type="AlphaFoldDB" id="A0A101I1N1"/>
<dbReference type="InterPro" id="IPR012147">
    <property type="entry name" value="P_Ac_Bu_trans"/>
</dbReference>
<evidence type="ECO:0000313" key="6">
    <source>
        <dbReference type="Proteomes" id="UP000053467"/>
    </source>
</evidence>
<keyword evidence="3" id="KW-0012">Acyltransferase</keyword>
<evidence type="ECO:0000259" key="4">
    <source>
        <dbReference type="Pfam" id="PF01515"/>
    </source>
</evidence>
<feature type="domain" description="Phosphate acetyl/butaryl transferase" evidence="4">
    <location>
        <begin position="77"/>
        <end position="288"/>
    </location>
</feature>
<comment type="caution">
    <text evidence="5">The sequence shown here is derived from an EMBL/GenBank/DDBJ whole genome shotgun (WGS) entry which is preliminary data.</text>
</comment>
<evidence type="ECO:0000256" key="2">
    <source>
        <dbReference type="ARBA" id="ARBA00022679"/>
    </source>
</evidence>
<dbReference type="EMBL" id="LGGX01000011">
    <property type="protein sequence ID" value="KUK86824.1"/>
    <property type="molecule type" value="Genomic_DNA"/>
</dbReference>
<comment type="similarity">
    <text evidence="1">Belongs to the phosphate acetyltransferase and butyryltransferase family.</text>
</comment>
<dbReference type="SUPFAM" id="SSF53659">
    <property type="entry name" value="Isocitrate/Isopropylmalate dehydrogenase-like"/>
    <property type="match status" value="1"/>
</dbReference>
<accession>A0A101I1N1</accession>
<dbReference type="NCBIfam" id="NF006045">
    <property type="entry name" value="PRK08190.1"/>
    <property type="match status" value="1"/>
</dbReference>
<proteinExistence type="inferred from homology"/>
<gene>
    <name evidence="5" type="ORF">XE03_1187</name>
</gene>
<dbReference type="InterPro" id="IPR050500">
    <property type="entry name" value="Phos_Acetyltrans/Butyryltrans"/>
</dbReference>
<dbReference type="Gene3D" id="3.40.718.10">
    <property type="entry name" value="Isopropylmalate Dehydrogenase"/>
    <property type="match status" value="1"/>
</dbReference>
<reference evidence="6" key="1">
    <citation type="journal article" date="2015" name="MBio">
        <title>Genome-Resolved Metagenomic Analysis Reveals Roles for Candidate Phyla and Other Microbial Community Members in Biogeochemical Transformations in Oil Reservoirs.</title>
        <authorList>
            <person name="Hu P."/>
            <person name="Tom L."/>
            <person name="Singh A."/>
            <person name="Thomas B.C."/>
            <person name="Baker B.J."/>
            <person name="Piceno Y.M."/>
            <person name="Andersen G.L."/>
            <person name="Banfield J.F."/>
        </authorList>
    </citation>
    <scope>NUCLEOTIDE SEQUENCE [LARGE SCALE GENOMIC DNA]</scope>
</reference>
<name>A0A101I1N1_UNCT6</name>
<keyword evidence="2 5" id="KW-0808">Transferase</keyword>
<dbReference type="PIRSF" id="PIRSF000428">
    <property type="entry name" value="P_Ac_trans"/>
    <property type="match status" value="1"/>
</dbReference>
<evidence type="ECO:0000313" key="5">
    <source>
        <dbReference type="EMBL" id="KUK86824.1"/>
    </source>
</evidence>
<dbReference type="GO" id="GO:0016746">
    <property type="term" value="F:acyltransferase activity"/>
    <property type="evidence" value="ECO:0007669"/>
    <property type="project" value="UniProtKB-KW"/>
</dbReference>
<dbReference type="PANTHER" id="PTHR43356:SF2">
    <property type="entry name" value="PHOSPHATE ACETYLTRANSFERASE"/>
    <property type="match status" value="1"/>
</dbReference>
<sequence length="300" mass="32307">MSKFKIFEEKLKERKIKARVAVVNATIESAIDAAVEAANKGFAYPILIGKKDIVENLLKNVNFKGEYEIIDSANEKESAKIAVSLVKEGKADVILKGSITTSNFMRPILSKENGIVKAGSLVSHVSVFSLETYHKFLIVTDVAINIAPTLEEKVKIIKNAIELARNLDIKQPKVAVLAAAETVNLKMQSSVDAAIISKMGDRGDFGDAIVEGPMALDLAVSKEACEEKKFHSPVGADADIVVAPEIDAGNVLYKSLTKLAKADLAAILVGTVAPVVLTSRGDTAEIKYWSLVLALMMLKK</sequence>